<comment type="caution">
    <text evidence="1">The sequence shown here is derived from an EMBL/GenBank/DDBJ whole genome shotgun (WGS) entry which is preliminary data.</text>
</comment>
<gene>
    <name evidence="1" type="ORF">QX249_19075</name>
</gene>
<dbReference type="Proteomes" id="UP001253193">
    <property type="component" value="Unassembled WGS sequence"/>
</dbReference>
<dbReference type="RefSeq" id="WP_025796327.1">
    <property type="nucleotide sequence ID" value="NZ_CP034285.1"/>
</dbReference>
<dbReference type="AlphaFoldDB" id="A0AAW8Q567"/>
<organism evidence="1 2">
    <name type="scientific">Vibrio parahaemolyticus</name>
    <dbReference type="NCBI Taxonomy" id="670"/>
    <lineage>
        <taxon>Bacteria</taxon>
        <taxon>Pseudomonadati</taxon>
        <taxon>Pseudomonadota</taxon>
        <taxon>Gammaproteobacteria</taxon>
        <taxon>Vibrionales</taxon>
        <taxon>Vibrionaceae</taxon>
        <taxon>Vibrio</taxon>
    </lineage>
</organism>
<evidence type="ECO:0000313" key="1">
    <source>
        <dbReference type="EMBL" id="MDS1822745.1"/>
    </source>
</evidence>
<protein>
    <submittedName>
        <fullName evidence="1">Uncharacterized protein</fullName>
    </submittedName>
</protein>
<reference evidence="1" key="1">
    <citation type="submission" date="2023-06" db="EMBL/GenBank/DDBJ databases">
        <title>Genomic Diversity of Vibrio spp. and Metagenomic Analysis of Pathogens in Florida Gulf Coastal Waters Following Hurricane Ian.</title>
        <authorList>
            <person name="Brumfield K.D."/>
        </authorList>
    </citation>
    <scope>NUCLEOTIDE SEQUENCE</scope>
    <source>
        <strain evidence="1">WBS2B-138</strain>
    </source>
</reference>
<dbReference type="EMBL" id="JAUHGG010000007">
    <property type="protein sequence ID" value="MDS1822745.1"/>
    <property type="molecule type" value="Genomic_DNA"/>
</dbReference>
<evidence type="ECO:0000313" key="2">
    <source>
        <dbReference type="Proteomes" id="UP001253193"/>
    </source>
</evidence>
<sequence>MAFKIHVNEITENPAFKEEDIAQMAFYVKKTLHRYLEVVNNGYLHAESLFKDPESGSDMDVAPFQPENTKHIQYADCSLHSRLLQMYEFCFIAEDKKSYLEKSTIPQGVLGGLNDFIADTIPACLCYQSLLQNGIMEDYYDDNKIHRLLIAFFANLKLIYGSIDYGINGHFPETFFHCEHVESLGLDTELFSFRELTLLSGYQTERAVRNLASPSTPEHRKLAVVKKEKGRSTFVTREETIRWLNSLNRK</sequence>
<proteinExistence type="predicted"/>
<name>A0AAW8Q567_VIBPH</name>
<accession>A0AAW8Q567</accession>